<proteinExistence type="predicted"/>
<dbReference type="InterPro" id="IPR010982">
    <property type="entry name" value="Lambda_DNA-bd_dom_sf"/>
</dbReference>
<dbReference type="RefSeq" id="WP_326072982.1">
    <property type="nucleotide sequence ID" value="NZ_JARLKY010000038.1"/>
</dbReference>
<evidence type="ECO:0000313" key="3">
    <source>
        <dbReference type="Proteomes" id="UP001338137"/>
    </source>
</evidence>
<dbReference type="SUPFAM" id="SSF47413">
    <property type="entry name" value="lambda repressor-like DNA-binding domains"/>
    <property type="match status" value="1"/>
</dbReference>
<protein>
    <submittedName>
        <fullName evidence="2">Helix-turn-helix transcriptional regulator</fullName>
    </submittedName>
</protein>
<accession>A0ABU6G470</accession>
<dbReference type="CDD" id="cd00093">
    <property type="entry name" value="HTH_XRE"/>
    <property type="match status" value="1"/>
</dbReference>
<dbReference type="Gene3D" id="1.10.260.40">
    <property type="entry name" value="lambda repressor-like DNA-binding domains"/>
    <property type="match status" value="1"/>
</dbReference>
<name>A0ABU6G470_9BACL</name>
<evidence type="ECO:0000313" key="2">
    <source>
        <dbReference type="EMBL" id="MEC0228750.1"/>
    </source>
</evidence>
<dbReference type="EMBL" id="JARLKY010000038">
    <property type="protein sequence ID" value="MEC0228750.1"/>
    <property type="molecule type" value="Genomic_DNA"/>
</dbReference>
<gene>
    <name evidence="2" type="ORF">P4I72_16600</name>
</gene>
<reference evidence="2 3" key="1">
    <citation type="submission" date="2023-03" db="EMBL/GenBank/DDBJ databases">
        <title>Bacillus Genome Sequencing.</title>
        <authorList>
            <person name="Dunlap C."/>
        </authorList>
    </citation>
    <scope>NUCLEOTIDE SEQUENCE [LARGE SCALE GENOMIC DNA]</scope>
    <source>
        <strain evidence="2 3">BD-533</strain>
    </source>
</reference>
<feature type="domain" description="HTH cro/C1-type" evidence="1">
    <location>
        <begin position="3"/>
        <end position="43"/>
    </location>
</feature>
<comment type="caution">
    <text evidence="2">The sequence shown here is derived from an EMBL/GenBank/DDBJ whole genome shotgun (WGS) entry which is preliminary data.</text>
</comment>
<evidence type="ECO:0000259" key="1">
    <source>
        <dbReference type="PROSITE" id="PS50943"/>
    </source>
</evidence>
<dbReference type="Proteomes" id="UP001338137">
    <property type="component" value="Unassembled WGS sequence"/>
</dbReference>
<keyword evidence="3" id="KW-1185">Reference proteome</keyword>
<dbReference type="PROSITE" id="PS50943">
    <property type="entry name" value="HTH_CROC1"/>
    <property type="match status" value="1"/>
</dbReference>
<sequence>MRQEQLSLSAAVSTSYIGQLERGEKNPTIKILEKIAIALEVTM</sequence>
<dbReference type="InterPro" id="IPR001387">
    <property type="entry name" value="Cro/C1-type_HTH"/>
</dbReference>
<organism evidence="2 3">
    <name type="scientific">Paenibacillus alba</name>
    <dbReference type="NCBI Taxonomy" id="1197127"/>
    <lineage>
        <taxon>Bacteria</taxon>
        <taxon>Bacillati</taxon>
        <taxon>Bacillota</taxon>
        <taxon>Bacilli</taxon>
        <taxon>Bacillales</taxon>
        <taxon>Paenibacillaceae</taxon>
        <taxon>Paenibacillus</taxon>
    </lineage>
</organism>
<dbReference type="Pfam" id="PF01381">
    <property type="entry name" value="HTH_3"/>
    <property type="match status" value="1"/>
</dbReference>